<name>A0A9P7CVL9_9AGAM</name>
<dbReference type="SUPFAM" id="SSF56112">
    <property type="entry name" value="Protein kinase-like (PK-like)"/>
    <property type="match status" value="1"/>
</dbReference>
<dbReference type="OrthoDB" id="5327923at2759"/>
<evidence type="ECO:0008006" key="3">
    <source>
        <dbReference type="Google" id="ProtNLM"/>
    </source>
</evidence>
<reference evidence="1" key="1">
    <citation type="journal article" date="2020" name="New Phytol.">
        <title>Comparative genomics reveals dynamic genome evolution in host specialist ectomycorrhizal fungi.</title>
        <authorList>
            <person name="Lofgren L.A."/>
            <person name="Nguyen N.H."/>
            <person name="Vilgalys R."/>
            <person name="Ruytinx J."/>
            <person name="Liao H.L."/>
            <person name="Branco S."/>
            <person name="Kuo A."/>
            <person name="LaButti K."/>
            <person name="Lipzen A."/>
            <person name="Andreopoulos W."/>
            <person name="Pangilinan J."/>
            <person name="Riley R."/>
            <person name="Hundley H."/>
            <person name="Na H."/>
            <person name="Barry K."/>
            <person name="Grigoriev I.V."/>
            <person name="Stajich J.E."/>
            <person name="Kennedy P.G."/>
        </authorList>
    </citation>
    <scope>NUCLEOTIDE SEQUENCE</scope>
    <source>
        <strain evidence="1">DOB743</strain>
    </source>
</reference>
<protein>
    <recommendedName>
        <fullName evidence="3">Protein kinase domain-containing protein</fullName>
    </recommendedName>
</protein>
<keyword evidence="2" id="KW-1185">Reference proteome</keyword>
<dbReference type="AlphaFoldDB" id="A0A9P7CVL9"/>
<evidence type="ECO:0000313" key="2">
    <source>
        <dbReference type="Proteomes" id="UP000714275"/>
    </source>
</evidence>
<accession>A0A9P7CVL9</accession>
<proteinExistence type="predicted"/>
<dbReference type="Pfam" id="PF06293">
    <property type="entry name" value="Kdo"/>
    <property type="match status" value="1"/>
</dbReference>
<comment type="caution">
    <text evidence="1">The sequence shown here is derived from an EMBL/GenBank/DDBJ whole genome shotgun (WGS) entry which is preliminary data.</text>
</comment>
<dbReference type="EMBL" id="JABBWD010000099">
    <property type="protein sequence ID" value="KAG1766119.1"/>
    <property type="molecule type" value="Genomic_DNA"/>
</dbReference>
<evidence type="ECO:0000313" key="1">
    <source>
        <dbReference type="EMBL" id="KAG1766119.1"/>
    </source>
</evidence>
<dbReference type="Proteomes" id="UP000714275">
    <property type="component" value="Unassembled WGS sequence"/>
</dbReference>
<sequence length="623" mass="71056">MLLYTVELYHCSLDAISRAEYADFSTINPHKLPKSVQEQTDNDKRCVGYGKNRIIFRVWPRDPKGQAIKPSPLRGKEAGNGLDLWGATLYDFYHVRRLPNVENYITNSTGSRLAKWMRQVGELTAKDELYWADKEEDPKEIPVADIGELIGCYDTRVRLGIFNQYSTMQVGEAGETSPFHPDHYPSPHPFIPCTHDGNPTLQQRIPLHLLPKKLHVHDPWNKLSIDEGDTDHQTPWLSKVANRRDIVRTYSLSLAPQGKEAALKAQKLAEMAEEEATKKESVMRIFPSNKEGPTEEPLIEVVLPPRPWKRTQVEEAHLYLSPRAVGSGNHSVVHGVEWELPRDLFVEARLCRTCVELDARQQIQKLKDDGKWEALLNNPVGKPEETLQAGPDEEIFTIEPPRVVRIASYSGPALRIHTSVKWRRPWELCGHNRSSSGTVPRTATVSVVAKLSIEHDLHLAREANNYQSFPDHFFQHWNGYNVMPPLHDPVPVGALCPQFYGYYTPDDPTDGTSRPNYLSPILLLEYCGEEIDPDELCVDDKQECASLVFRFHHAGWLHESFAARNILWQQGKPTEWPIQRPYSTKSFRLIDFGRSRKLDSSLTRASEEDTALRLLHLLHHAGL</sequence>
<organism evidence="1 2">
    <name type="scientific">Suillus placidus</name>
    <dbReference type="NCBI Taxonomy" id="48579"/>
    <lineage>
        <taxon>Eukaryota</taxon>
        <taxon>Fungi</taxon>
        <taxon>Dikarya</taxon>
        <taxon>Basidiomycota</taxon>
        <taxon>Agaricomycotina</taxon>
        <taxon>Agaricomycetes</taxon>
        <taxon>Agaricomycetidae</taxon>
        <taxon>Boletales</taxon>
        <taxon>Suillineae</taxon>
        <taxon>Suillaceae</taxon>
        <taxon>Suillus</taxon>
    </lineage>
</organism>
<gene>
    <name evidence="1" type="ORF">EV702DRAFT_981065</name>
</gene>
<dbReference type="InterPro" id="IPR011009">
    <property type="entry name" value="Kinase-like_dom_sf"/>
</dbReference>